<dbReference type="SUPFAM" id="SSF53613">
    <property type="entry name" value="Ribokinase-like"/>
    <property type="match status" value="1"/>
</dbReference>
<sequence>MGKILVSGLVNLEMSVPVNSFPVDYSPITYLFNGISTAVSGVGYNVFCALESLGDSVRPCSVTGRDLAALVIARAFMEKKAETDFLFPILDKTCTSCVLFDDQGRRRIFCDLTGVQKVTLPEKIFDSLVSGIDGVVLCNTNFNRKLLDYLCGKDLPVFTDVHVLSDVHDSYNSPFMKRADVLFLSHENVPGNHEEFLIRLYHEYRNKIIVLGQGSLGAMLLDGEKREIYTMESVLPRPLVNTLGAGDALFSSFVHFYLKKFSPLDALKYAVTFAGWKIGESGGSKGFCTGEECSCTVRKQATENKR</sequence>
<name>A0A9D9N2I4_9SPIR</name>
<accession>A0A9D9N2I4</accession>
<evidence type="ECO:0000313" key="5">
    <source>
        <dbReference type="Proteomes" id="UP000823638"/>
    </source>
</evidence>
<comment type="caution">
    <text evidence="4">The sequence shown here is derived from an EMBL/GenBank/DDBJ whole genome shotgun (WGS) entry which is preliminary data.</text>
</comment>
<evidence type="ECO:0000259" key="3">
    <source>
        <dbReference type="Pfam" id="PF00294"/>
    </source>
</evidence>
<keyword evidence="2 4" id="KW-0418">Kinase</keyword>
<feature type="domain" description="Carbohydrate kinase PfkB" evidence="3">
    <location>
        <begin position="3"/>
        <end position="284"/>
    </location>
</feature>
<dbReference type="Gene3D" id="3.40.1190.20">
    <property type="match status" value="1"/>
</dbReference>
<reference evidence="4" key="2">
    <citation type="journal article" date="2021" name="PeerJ">
        <title>Extensive microbial diversity within the chicken gut microbiome revealed by metagenomics and culture.</title>
        <authorList>
            <person name="Gilroy R."/>
            <person name="Ravi A."/>
            <person name="Getino M."/>
            <person name="Pursley I."/>
            <person name="Horton D.L."/>
            <person name="Alikhan N.F."/>
            <person name="Baker D."/>
            <person name="Gharbi K."/>
            <person name="Hall N."/>
            <person name="Watson M."/>
            <person name="Adriaenssens E.M."/>
            <person name="Foster-Nyarko E."/>
            <person name="Jarju S."/>
            <person name="Secka A."/>
            <person name="Antonio M."/>
            <person name="Oren A."/>
            <person name="Chaudhuri R.R."/>
            <person name="La Ragione R."/>
            <person name="Hildebrand F."/>
            <person name="Pallen M.J."/>
        </authorList>
    </citation>
    <scope>NUCLEOTIDE SEQUENCE</scope>
    <source>
        <strain evidence="4">10532</strain>
    </source>
</reference>
<dbReference type="AlphaFoldDB" id="A0A9D9N2I4"/>
<organism evidence="4 5">
    <name type="scientific">Candidatus Gallitreponema excrementavium</name>
    <dbReference type="NCBI Taxonomy" id="2840840"/>
    <lineage>
        <taxon>Bacteria</taxon>
        <taxon>Pseudomonadati</taxon>
        <taxon>Spirochaetota</taxon>
        <taxon>Spirochaetia</taxon>
        <taxon>Spirochaetales</taxon>
        <taxon>Candidatus Gallitreponema</taxon>
    </lineage>
</organism>
<dbReference type="GO" id="GO:0016301">
    <property type="term" value="F:kinase activity"/>
    <property type="evidence" value="ECO:0007669"/>
    <property type="project" value="UniProtKB-KW"/>
</dbReference>
<reference evidence="4" key="1">
    <citation type="submission" date="2020-10" db="EMBL/GenBank/DDBJ databases">
        <authorList>
            <person name="Gilroy R."/>
        </authorList>
    </citation>
    <scope>NUCLEOTIDE SEQUENCE</scope>
    <source>
        <strain evidence="4">10532</strain>
    </source>
</reference>
<dbReference type="InterPro" id="IPR011611">
    <property type="entry name" value="PfkB_dom"/>
</dbReference>
<protein>
    <submittedName>
        <fullName evidence="4">Carbohydrate kinase family protein</fullName>
    </submittedName>
</protein>
<proteinExistence type="predicted"/>
<dbReference type="InterPro" id="IPR029056">
    <property type="entry name" value="Ribokinase-like"/>
</dbReference>
<evidence type="ECO:0000256" key="1">
    <source>
        <dbReference type="ARBA" id="ARBA00022679"/>
    </source>
</evidence>
<dbReference type="PANTHER" id="PTHR10584">
    <property type="entry name" value="SUGAR KINASE"/>
    <property type="match status" value="1"/>
</dbReference>
<gene>
    <name evidence="4" type="ORF">IAA81_07200</name>
</gene>
<evidence type="ECO:0000313" key="4">
    <source>
        <dbReference type="EMBL" id="MBO8457999.1"/>
    </source>
</evidence>
<evidence type="ECO:0000256" key="2">
    <source>
        <dbReference type="ARBA" id="ARBA00022777"/>
    </source>
</evidence>
<keyword evidence="1" id="KW-0808">Transferase</keyword>
<dbReference type="Pfam" id="PF00294">
    <property type="entry name" value="PfkB"/>
    <property type="match status" value="1"/>
</dbReference>
<dbReference type="EMBL" id="JADIMM010000082">
    <property type="protein sequence ID" value="MBO8457999.1"/>
    <property type="molecule type" value="Genomic_DNA"/>
</dbReference>
<dbReference type="Proteomes" id="UP000823638">
    <property type="component" value="Unassembled WGS sequence"/>
</dbReference>
<dbReference type="PANTHER" id="PTHR10584:SF166">
    <property type="entry name" value="RIBOKINASE"/>
    <property type="match status" value="1"/>
</dbReference>